<sequence>MRQNYGVVFFSLTVLLSAACGGPETRQEKLEQTSSSSWGEVPEWADKVPAGCGVGSAKFRGNRSMTRDSAVSRARADLGRQLETRVQDMFKDYRAEGEAAGEDFSEERVTSVTRNITDVSLAGTSVEANFLTDTDPQEFYALVCINTAKFIEAFGETEGLSDSARAALKARAESEFKDLDEQLKKLDGKSSDE</sequence>
<accession>A0A5B8XT52</accession>
<dbReference type="AlphaFoldDB" id="A0A5B8XT52"/>
<organism evidence="1 2">
    <name type="scientific">Microvenator marinus</name>
    <dbReference type="NCBI Taxonomy" id="2600177"/>
    <lineage>
        <taxon>Bacteria</taxon>
        <taxon>Deltaproteobacteria</taxon>
        <taxon>Bradymonadales</taxon>
        <taxon>Microvenatoraceae</taxon>
        <taxon>Microvenator</taxon>
    </lineage>
</organism>
<proteinExistence type="predicted"/>
<reference evidence="1 2" key="1">
    <citation type="submission" date="2019-08" db="EMBL/GenBank/DDBJ databases">
        <authorList>
            <person name="Liang Q."/>
        </authorList>
    </citation>
    <scope>NUCLEOTIDE SEQUENCE [LARGE SCALE GENOMIC DNA]</scope>
    <source>
        <strain evidence="1 2">V1718</strain>
    </source>
</reference>
<dbReference type="PROSITE" id="PS51257">
    <property type="entry name" value="PROKAR_LIPOPROTEIN"/>
    <property type="match status" value="1"/>
</dbReference>
<gene>
    <name evidence="1" type="ORF">FRD01_14595</name>
</gene>
<protein>
    <recommendedName>
        <fullName evidence="3">LPP20 lipoprotein</fullName>
    </recommendedName>
</protein>
<dbReference type="Proteomes" id="UP000321595">
    <property type="component" value="Chromosome"/>
</dbReference>
<evidence type="ECO:0000313" key="2">
    <source>
        <dbReference type="Proteomes" id="UP000321595"/>
    </source>
</evidence>
<dbReference type="RefSeq" id="WP_146960866.1">
    <property type="nucleotide sequence ID" value="NZ_CP042467.1"/>
</dbReference>
<dbReference type="KEGG" id="bbae:FRD01_14595"/>
<evidence type="ECO:0008006" key="3">
    <source>
        <dbReference type="Google" id="ProtNLM"/>
    </source>
</evidence>
<name>A0A5B8XT52_9DELT</name>
<keyword evidence="2" id="KW-1185">Reference proteome</keyword>
<dbReference type="EMBL" id="CP042467">
    <property type="protein sequence ID" value="QED28441.1"/>
    <property type="molecule type" value="Genomic_DNA"/>
</dbReference>
<evidence type="ECO:0000313" key="1">
    <source>
        <dbReference type="EMBL" id="QED28441.1"/>
    </source>
</evidence>